<gene>
    <name evidence="1" type="ORF">AH68_09955</name>
</gene>
<dbReference type="HOGENOM" id="CLU_090665_1_0_11"/>
<dbReference type="KEGG" id="bka:AH68_09955"/>
<name>A0A0A7I4Z2_9BIFI</name>
<dbReference type="GO" id="GO:0003677">
    <property type="term" value="F:DNA binding"/>
    <property type="evidence" value="ECO:0007669"/>
    <property type="project" value="InterPro"/>
</dbReference>
<dbReference type="InterPro" id="IPR019057">
    <property type="entry name" value="Restrct_endonuc_II_Eco47II"/>
</dbReference>
<dbReference type="OrthoDB" id="9806692at2"/>
<organism evidence="1 2">
    <name type="scientific">Bifidobacterium catenulatum PV20-2</name>
    <dbReference type="NCBI Taxonomy" id="1447716"/>
    <lineage>
        <taxon>Bacteria</taxon>
        <taxon>Bacillati</taxon>
        <taxon>Actinomycetota</taxon>
        <taxon>Actinomycetes</taxon>
        <taxon>Bifidobacteriales</taxon>
        <taxon>Bifidobacteriaceae</taxon>
        <taxon>Bifidobacterium</taxon>
    </lineage>
</organism>
<dbReference type="GO" id="GO:0009036">
    <property type="term" value="F:type II site-specific deoxyribonuclease activity"/>
    <property type="evidence" value="ECO:0007669"/>
    <property type="project" value="InterPro"/>
</dbReference>
<protein>
    <recommendedName>
        <fullName evidence="3">Eco47II family restriction endonuclease</fullName>
    </recommendedName>
</protein>
<proteinExistence type="predicted"/>
<evidence type="ECO:0000313" key="1">
    <source>
        <dbReference type="EMBL" id="AIZ15303.1"/>
    </source>
</evidence>
<dbReference type="Proteomes" id="UP000030625">
    <property type="component" value="Chromosome"/>
</dbReference>
<accession>A0A0A7I4Z2</accession>
<evidence type="ECO:0000313" key="2">
    <source>
        <dbReference type="Proteomes" id="UP000030625"/>
    </source>
</evidence>
<dbReference type="REBASE" id="99368">
    <property type="entry name" value="BkaPV202ORF9960P"/>
</dbReference>
<dbReference type="AlphaFoldDB" id="A0A0A7I4Z2"/>
<dbReference type="EMBL" id="CP007456">
    <property type="protein sequence ID" value="AIZ15303.1"/>
    <property type="molecule type" value="Genomic_DNA"/>
</dbReference>
<dbReference type="STRING" id="1447716.AH68_09955"/>
<reference evidence="1 2" key="1">
    <citation type="journal article" date="2015" name="Genome Announc.">
        <title>Complete and Assembled Genome Sequence of Bifidobacterium kashiwanohense PV20-2, Isolated from the Feces of an Anemic Kenyan Infant.</title>
        <authorList>
            <person name="Vazquez-Gutierrez P."/>
            <person name="Lacroix C."/>
            <person name="Chassard C."/>
            <person name="Klumpp J."/>
            <person name="Jans C."/>
            <person name="Stevens M.J."/>
        </authorList>
    </citation>
    <scope>NUCLEOTIDE SEQUENCE [LARGE SCALE GENOMIC DNA]</scope>
    <source>
        <strain evidence="1 2">PV20-2</strain>
    </source>
</reference>
<sequence>MAMGHDYGLDWIDQDALYEKTKHVFESAINKKKEKKSNPPDPFTLVAQSIISESTLENVLHFEVERKINKTLSNSVGLWHQHILSLAPGWVDLGSNGGGIDLKMEPGFTDSRFGKPLVAEVKNRFNTIKASDEKEVWDTLDLAAKTHGAIAYIFQIVPKTSERYDRPWKVSGRPEKENIRCCDGATAYDIVFQRDNALHDLYEVFPLIMDDILDGGISVSNDLAERIYSESIPK</sequence>
<dbReference type="GO" id="GO:0009307">
    <property type="term" value="P:DNA restriction-modification system"/>
    <property type="evidence" value="ECO:0007669"/>
    <property type="project" value="InterPro"/>
</dbReference>
<dbReference type="Pfam" id="PF09553">
    <property type="entry name" value="RE_Eco47II"/>
    <property type="match status" value="1"/>
</dbReference>
<evidence type="ECO:0008006" key="3">
    <source>
        <dbReference type="Google" id="ProtNLM"/>
    </source>
</evidence>